<evidence type="ECO:0000313" key="3">
    <source>
        <dbReference type="EMBL" id="PZG43087.1"/>
    </source>
</evidence>
<keyword evidence="2" id="KW-0472">Membrane</keyword>
<comment type="caution">
    <text evidence="3">The sequence shown here is derived from an EMBL/GenBank/DDBJ whole genome shotgun (WGS) entry which is preliminary data.</text>
</comment>
<evidence type="ECO:0000313" key="4">
    <source>
        <dbReference type="Proteomes" id="UP000248544"/>
    </source>
</evidence>
<sequence length="181" mass="19869">MLSSLGGDAHVVRESILLSPNGAAHRTNGLSRDEWAMLRLERETEAERLVRFRDRQLVNSHIAMYIGLATVVSGVVLVATKAPDTGTALGLSILSAIASGVILFLRATFMKSHERMYDHIQRMRELDNQRAKQDALFVTAHLSIKHGDPGSEVIRALLADQRTGPGQERDGTDQEQGGDRS</sequence>
<accession>A0A2W2HA18</accession>
<keyword evidence="2" id="KW-0812">Transmembrane</keyword>
<keyword evidence="4" id="KW-1185">Reference proteome</keyword>
<dbReference type="AlphaFoldDB" id="A0A2W2HA18"/>
<evidence type="ECO:0000256" key="2">
    <source>
        <dbReference type="SAM" id="Phobius"/>
    </source>
</evidence>
<gene>
    <name evidence="3" type="ORF">C1I98_18925</name>
</gene>
<feature type="compositionally biased region" description="Basic and acidic residues" evidence="1">
    <location>
        <begin position="167"/>
        <end position="181"/>
    </location>
</feature>
<feature type="transmembrane region" description="Helical" evidence="2">
    <location>
        <begin position="62"/>
        <end position="82"/>
    </location>
</feature>
<evidence type="ECO:0000256" key="1">
    <source>
        <dbReference type="SAM" id="MobiDB-lite"/>
    </source>
</evidence>
<feature type="region of interest" description="Disordered" evidence="1">
    <location>
        <begin position="159"/>
        <end position="181"/>
    </location>
</feature>
<proteinExistence type="predicted"/>
<feature type="transmembrane region" description="Helical" evidence="2">
    <location>
        <begin position="88"/>
        <end position="109"/>
    </location>
</feature>
<name>A0A2W2HA18_9ACTN</name>
<reference evidence="3 4" key="1">
    <citation type="submission" date="2018-01" db="EMBL/GenBank/DDBJ databases">
        <title>Draft genome sequence of Sphaerisporangium sp. 7K107.</title>
        <authorList>
            <person name="Sahin N."/>
            <person name="Saygin H."/>
            <person name="Ay H."/>
        </authorList>
    </citation>
    <scope>NUCLEOTIDE SEQUENCE [LARGE SCALE GENOMIC DNA]</scope>
    <source>
        <strain evidence="3 4">7K107</strain>
    </source>
</reference>
<protein>
    <submittedName>
        <fullName evidence="3">Uncharacterized protein</fullName>
    </submittedName>
</protein>
<dbReference type="EMBL" id="POUA01000143">
    <property type="protein sequence ID" value="PZG43087.1"/>
    <property type="molecule type" value="Genomic_DNA"/>
</dbReference>
<dbReference type="Proteomes" id="UP000248544">
    <property type="component" value="Unassembled WGS sequence"/>
</dbReference>
<organism evidence="3 4">
    <name type="scientific">Spongiactinospora gelatinilytica</name>
    <dbReference type="NCBI Taxonomy" id="2666298"/>
    <lineage>
        <taxon>Bacteria</taxon>
        <taxon>Bacillati</taxon>
        <taxon>Actinomycetota</taxon>
        <taxon>Actinomycetes</taxon>
        <taxon>Streptosporangiales</taxon>
        <taxon>Streptosporangiaceae</taxon>
        <taxon>Spongiactinospora</taxon>
    </lineage>
</organism>
<keyword evidence="2" id="KW-1133">Transmembrane helix</keyword>